<organism evidence="6 7">
    <name type="scientific">Mycena venus</name>
    <dbReference type="NCBI Taxonomy" id="2733690"/>
    <lineage>
        <taxon>Eukaryota</taxon>
        <taxon>Fungi</taxon>
        <taxon>Dikarya</taxon>
        <taxon>Basidiomycota</taxon>
        <taxon>Agaricomycotina</taxon>
        <taxon>Agaricomycetes</taxon>
        <taxon>Agaricomycetidae</taxon>
        <taxon>Agaricales</taxon>
        <taxon>Marasmiineae</taxon>
        <taxon>Mycenaceae</taxon>
        <taxon>Mycena</taxon>
    </lineage>
</organism>
<feature type="region of interest" description="Disordered" evidence="4">
    <location>
        <begin position="321"/>
        <end position="368"/>
    </location>
</feature>
<comment type="caution">
    <text evidence="6">The sequence shown here is derived from an EMBL/GenBank/DDBJ whole genome shotgun (WGS) entry which is preliminary data.</text>
</comment>
<keyword evidence="3" id="KW-0378">Hydrolase</keyword>
<evidence type="ECO:0000256" key="3">
    <source>
        <dbReference type="ARBA" id="ARBA00022801"/>
    </source>
</evidence>
<reference evidence="6" key="1">
    <citation type="submission" date="2020-05" db="EMBL/GenBank/DDBJ databases">
        <title>Mycena genomes resolve the evolution of fungal bioluminescence.</title>
        <authorList>
            <person name="Tsai I.J."/>
        </authorList>
    </citation>
    <scope>NUCLEOTIDE SEQUENCE</scope>
    <source>
        <strain evidence="6">CCC161011</strain>
    </source>
</reference>
<dbReference type="InterPro" id="IPR040521">
    <property type="entry name" value="KDZ"/>
</dbReference>
<dbReference type="Pfam" id="PF02902">
    <property type="entry name" value="Peptidase_C48"/>
    <property type="match status" value="1"/>
</dbReference>
<gene>
    <name evidence="6" type="ORF">MVEN_01120600</name>
</gene>
<dbReference type="Proteomes" id="UP000620124">
    <property type="component" value="Unassembled WGS sequence"/>
</dbReference>
<dbReference type="GO" id="GO:0008234">
    <property type="term" value="F:cysteine-type peptidase activity"/>
    <property type="evidence" value="ECO:0007669"/>
    <property type="project" value="InterPro"/>
</dbReference>
<dbReference type="SUPFAM" id="SSF54001">
    <property type="entry name" value="Cysteine proteinases"/>
    <property type="match status" value="1"/>
</dbReference>
<feature type="compositionally biased region" description="Low complexity" evidence="4">
    <location>
        <begin position="338"/>
        <end position="358"/>
    </location>
</feature>
<keyword evidence="2" id="KW-0645">Protease</keyword>
<dbReference type="Gene3D" id="3.40.395.10">
    <property type="entry name" value="Adenoviral Proteinase, Chain A"/>
    <property type="match status" value="1"/>
</dbReference>
<feature type="region of interest" description="Disordered" evidence="4">
    <location>
        <begin position="90"/>
        <end position="111"/>
    </location>
</feature>
<feature type="region of interest" description="Disordered" evidence="4">
    <location>
        <begin position="1"/>
        <end position="20"/>
    </location>
</feature>
<comment type="similarity">
    <text evidence="1">Belongs to the peptidase C48 family.</text>
</comment>
<dbReference type="GO" id="GO:0006508">
    <property type="term" value="P:proteolysis"/>
    <property type="evidence" value="ECO:0007669"/>
    <property type="project" value="UniProtKB-KW"/>
</dbReference>
<evidence type="ECO:0000259" key="5">
    <source>
        <dbReference type="PROSITE" id="PS50600"/>
    </source>
</evidence>
<protein>
    <recommendedName>
        <fullName evidence="5">Ubiquitin-like protease family profile domain-containing protein</fullName>
    </recommendedName>
</protein>
<proteinExistence type="inferred from homology"/>
<accession>A0A8H6Y9H2</accession>
<keyword evidence="7" id="KW-1185">Reference proteome</keyword>
<evidence type="ECO:0000313" key="7">
    <source>
        <dbReference type="Proteomes" id="UP000620124"/>
    </source>
</evidence>
<dbReference type="PANTHER" id="PTHR33096">
    <property type="entry name" value="CXC2 DOMAIN-CONTAINING PROTEIN"/>
    <property type="match status" value="1"/>
</dbReference>
<feature type="compositionally biased region" description="Pro residues" evidence="4">
    <location>
        <begin position="95"/>
        <end position="104"/>
    </location>
</feature>
<dbReference type="InterPro" id="IPR003653">
    <property type="entry name" value="Peptidase_C48_C"/>
</dbReference>
<dbReference type="PANTHER" id="PTHR33096:SF1">
    <property type="entry name" value="CXC1-LIKE CYSTEINE CLUSTER ASSOCIATED WITH KDZ TRANSPOSASES DOMAIN-CONTAINING PROTEIN"/>
    <property type="match status" value="1"/>
</dbReference>
<dbReference type="GO" id="GO:0019783">
    <property type="term" value="F:ubiquitin-like protein peptidase activity"/>
    <property type="evidence" value="ECO:0007669"/>
    <property type="project" value="UniProtKB-ARBA"/>
</dbReference>
<dbReference type="PROSITE" id="PS50600">
    <property type="entry name" value="ULP_PROTEASE"/>
    <property type="match status" value="1"/>
</dbReference>
<evidence type="ECO:0000256" key="1">
    <source>
        <dbReference type="ARBA" id="ARBA00005234"/>
    </source>
</evidence>
<evidence type="ECO:0000313" key="6">
    <source>
        <dbReference type="EMBL" id="KAF7354322.1"/>
    </source>
</evidence>
<dbReference type="OrthoDB" id="3253684at2759"/>
<dbReference type="InterPro" id="IPR038765">
    <property type="entry name" value="Papain-like_cys_pep_sf"/>
</dbReference>
<dbReference type="EMBL" id="JACAZI010000008">
    <property type="protein sequence ID" value="KAF7354322.1"/>
    <property type="molecule type" value="Genomic_DNA"/>
</dbReference>
<sequence length="1327" mass="148672">MAPGSKRSVRANQPAAHTGLGIHFKSPLKQCDRRKKSIAQGLGRVQRTTAAQQDLDALLRREPGSSAQDAVPTVPAHGTADLDANMADWVDMEPPSVPSPPLQPREPTENVDQRLNDTWNRLLPLLETPWLRYYERTHGKQRDIIPAALRHECTASCEGSAVSKIKCLYPTHVQHVTVSTRSCKPAAVLLVEHGVFPASPTRTKTGLAIDLLDFYRALFERSCDVITVLAAALHTVYDQRGFKVLSEQHLSEDERALDPFRRLLIQAVQWVSNLRDRVEKKVAAVLAQTELRLSIPAPESTTEASDPASATVFATSATASVTSAATDDAPPPAPDLPLPDSSEPSVANGPSAPANSSPGSPPLKPGHAHRVLRERCPACFNLDEWGRSLVEEGGDVQLGGDGCFSYRHLRKAGDGPISYDPSFFIPKHKVDAVAEKINAVRKRPATKAKPSMPQEVLDACQDSWDAANEKKRKADPKRYDASGVFVMTCRHGQVIFLCNIDTPGEQQRYIVAMLEEVFSMLPPHATVLQAYDVGCVTDHSLNLFPIFPTAIRERLLFIINGMHAYGHHWACQLLYSPRFRTGMGIADHEAVERFWSRIRKLIPLTRAQWNSRRIWMLDQYAGFMSDEGRTGLGNWIHRQQRKNLMPKYRAAMKTLQECRVPERELRTEWAAQKKAQTSMPPARLRRELDKVLSLQTQIDTVEKAIDDTKKTLQGSGASPRSLALLHSLEKTHERLSREAEDLYTSLNIQKTFPELQGLPLEFAQTLLVMRDLKINIRKRAIGSFFEWESLDRAVSGRREPLGTKLHQSTRKAISKRQPSLLKAIKKFNTCCQTLERLRPPQCTIPIPSPLSTQLNGLRNDPSLHEDVWITPSEGPIPRWLNDEDVRDGIRSLHIADRCAEEVVRLNLERNNLRRWLLEEQEIVKRAIEMMLDSPLAFLLRGREDDLVDLERSWAASLRCQDVNSRLVTESGTSATTFGAFATTFATPFVTSAASASTLAPITPIPTPIPTSSSSTPLFSPALSHSARPPPVVAAGLPRISVVVEADDLFEEDQANLIEEVLDDSDEDETETSTVEATTDCLDVRWEYTAPDKVDAVLIRDLAACNASLQVIIGDFPHFVVRPGLRPLEIGTDDLKPFFRPTRPTQCARYSPTKASADQCAVLSTYDLPCVRYKGSDPDLWCYVAPTRYWEKPLWLIPIHQPLEEHWVLVVVVVPMQELFFFDSMASRRGWRQDLRDVMVLITRMVALSNRNQHPLHVSTEDSNEKWVACPLFNVGHPRQTNGYDCGLWVLCMMAVIMRGHRDVGVSEADMPWVRRVLREHVQTLPIT</sequence>
<evidence type="ECO:0000256" key="2">
    <source>
        <dbReference type="ARBA" id="ARBA00022670"/>
    </source>
</evidence>
<feature type="domain" description="Ubiquitin-like protease family profile" evidence="5">
    <location>
        <begin position="1108"/>
        <end position="1296"/>
    </location>
</feature>
<name>A0A8H6Y9H2_9AGAR</name>
<evidence type="ECO:0000256" key="4">
    <source>
        <dbReference type="SAM" id="MobiDB-lite"/>
    </source>
</evidence>
<dbReference type="Pfam" id="PF18758">
    <property type="entry name" value="KDZ"/>
    <property type="match status" value="1"/>
</dbReference>